<feature type="transmembrane region" description="Helical" evidence="5">
    <location>
        <begin position="99"/>
        <end position="118"/>
    </location>
</feature>
<dbReference type="PANTHER" id="PTHR23501:SF5">
    <property type="entry name" value="TRANSPORT PROTEIN"/>
    <property type="match status" value="1"/>
</dbReference>
<feature type="transmembrane region" description="Helical" evidence="5">
    <location>
        <begin position="328"/>
        <end position="348"/>
    </location>
</feature>
<name>A0ABS7WVH3_9BACT</name>
<dbReference type="InterPro" id="IPR036259">
    <property type="entry name" value="MFS_trans_sf"/>
</dbReference>
<keyword evidence="3 5" id="KW-1133">Transmembrane helix</keyword>
<feature type="transmembrane region" description="Helical" evidence="5">
    <location>
        <begin position="254"/>
        <end position="274"/>
    </location>
</feature>
<protein>
    <recommendedName>
        <fullName evidence="8">MFS transporter</fullName>
    </recommendedName>
</protein>
<accession>A0ABS7WVH3</accession>
<feature type="transmembrane region" description="Helical" evidence="5">
    <location>
        <begin position="160"/>
        <end position="181"/>
    </location>
</feature>
<evidence type="ECO:0008006" key="8">
    <source>
        <dbReference type="Google" id="ProtNLM"/>
    </source>
</evidence>
<feature type="transmembrane region" description="Helical" evidence="5">
    <location>
        <begin position="130"/>
        <end position="148"/>
    </location>
</feature>
<evidence type="ECO:0000256" key="1">
    <source>
        <dbReference type="ARBA" id="ARBA00004141"/>
    </source>
</evidence>
<keyword evidence="7" id="KW-1185">Reference proteome</keyword>
<evidence type="ECO:0000256" key="4">
    <source>
        <dbReference type="ARBA" id="ARBA00023136"/>
    </source>
</evidence>
<feature type="transmembrane region" description="Helical" evidence="5">
    <location>
        <begin position="294"/>
        <end position="316"/>
    </location>
</feature>
<feature type="transmembrane region" description="Helical" evidence="5">
    <location>
        <begin position="33"/>
        <end position="52"/>
    </location>
</feature>
<dbReference type="RefSeq" id="WP_224325544.1">
    <property type="nucleotide sequence ID" value="NZ_JACGBB010000026.1"/>
</dbReference>
<keyword evidence="2 5" id="KW-0812">Transmembrane</keyword>
<feature type="transmembrane region" description="Helical" evidence="5">
    <location>
        <begin position="187"/>
        <end position="205"/>
    </location>
</feature>
<feature type="transmembrane region" description="Helical" evidence="5">
    <location>
        <begin position="225"/>
        <end position="248"/>
    </location>
</feature>
<feature type="transmembrane region" description="Helical" evidence="5">
    <location>
        <begin position="416"/>
        <end position="444"/>
    </location>
</feature>
<dbReference type="Gene3D" id="1.20.1250.20">
    <property type="entry name" value="MFS general substrate transporter like domains"/>
    <property type="match status" value="1"/>
</dbReference>
<feature type="transmembrane region" description="Helical" evidence="5">
    <location>
        <begin position="355"/>
        <end position="378"/>
    </location>
</feature>
<dbReference type="PANTHER" id="PTHR23501">
    <property type="entry name" value="MAJOR FACILITATOR SUPERFAMILY"/>
    <property type="match status" value="1"/>
</dbReference>
<dbReference type="SUPFAM" id="SSF103473">
    <property type="entry name" value="MFS general substrate transporter"/>
    <property type="match status" value="1"/>
</dbReference>
<organism evidence="6 7">
    <name type="scientific">Campylobacter canadensis</name>
    <dbReference type="NCBI Taxonomy" id="449520"/>
    <lineage>
        <taxon>Bacteria</taxon>
        <taxon>Pseudomonadati</taxon>
        <taxon>Campylobacterota</taxon>
        <taxon>Epsilonproteobacteria</taxon>
        <taxon>Campylobacterales</taxon>
        <taxon>Campylobacteraceae</taxon>
        <taxon>Campylobacter</taxon>
    </lineage>
</organism>
<comment type="caution">
    <text evidence="6">The sequence shown here is derived from an EMBL/GenBank/DDBJ whole genome shotgun (WGS) entry which is preliminary data.</text>
</comment>
<dbReference type="EMBL" id="JACGBB010000026">
    <property type="protein sequence ID" value="MBZ7988039.1"/>
    <property type="molecule type" value="Genomic_DNA"/>
</dbReference>
<evidence type="ECO:0000256" key="3">
    <source>
        <dbReference type="ARBA" id="ARBA00022989"/>
    </source>
</evidence>
<feature type="transmembrane region" description="Helical" evidence="5">
    <location>
        <begin position="479"/>
        <end position="501"/>
    </location>
</feature>
<evidence type="ECO:0000313" key="6">
    <source>
        <dbReference type="EMBL" id="MBZ7988039.1"/>
    </source>
</evidence>
<evidence type="ECO:0000256" key="5">
    <source>
        <dbReference type="SAM" id="Phobius"/>
    </source>
</evidence>
<keyword evidence="4 5" id="KW-0472">Membrane</keyword>
<feature type="transmembrane region" description="Helical" evidence="5">
    <location>
        <begin position="384"/>
        <end position="404"/>
    </location>
</feature>
<feature type="transmembrane region" description="Helical" evidence="5">
    <location>
        <begin position="72"/>
        <end position="92"/>
    </location>
</feature>
<reference evidence="6 7" key="1">
    <citation type="submission" date="2020-07" db="EMBL/GenBank/DDBJ databases">
        <title>Transfer of Campylobacter canadensis to the novel genus Avispirillum gen. nov., that also includes two novel species recovered from migratory waterfowl: Avispirillum anseris sp. nov. and Avispirillum brantae sp. nov.</title>
        <authorList>
            <person name="Miller W.G."/>
            <person name="Chapman M.H."/>
            <person name="Yee E."/>
            <person name="Inglis G.D."/>
        </authorList>
    </citation>
    <scope>NUCLEOTIDE SEQUENCE [LARGE SCALE GENOMIC DNA]</scope>
    <source>
        <strain evidence="6 7">L283</strain>
    </source>
</reference>
<gene>
    <name evidence="6" type="ORF">AVCANL283_08035</name>
</gene>
<evidence type="ECO:0000256" key="2">
    <source>
        <dbReference type="ARBA" id="ARBA00022692"/>
    </source>
</evidence>
<proteinExistence type="predicted"/>
<sequence length="538" mass="61724">MKNNLSSYYLPTQMPMFAGSPGFPNISNAKKRLYFIAWLIIGTCAGVLANFIPANTAAFASFLHLNSMQSALLVGIYFMFSTWASLLLFKLRQHFGVQFFVKFVIFFLSISVLMRIFLEDSFANELVIRAIYGFVCTSLSVISIFYAGQFLPREKRMLMLLLGLGLIQLGLPLDRLISSYLISDFDLTYIFILELVLSILCIFMLKITSLPPSFMAYELHLKNLFTLIIFALSCMCFTLALSLINTIWWDNELVFKLFSLALFFLALFIFLEFIKKEPMVNVKFLSKVDIVKIIILAACMRIFLAEQNISTSGFFINTLSYSDYQLRFLYLYIFLGSLSGFIASYYTLKGFNRFSLLVFISFLILSLASFLCANLNPYSKPSDVYLGQFLISFAGIYFMTPLLIDGIIKAMARGVTYLVSFSCIFSFAQNIFGLLGSSFVNYFLIYKSKIISSNIITNSSNFNQDYINKFANANAYNEMFLIISVFSFLVFLFLFLEWLFFKLKKKNPNARELQIIMQKVQKRVVEEQKLLGEKNEKI</sequence>
<dbReference type="Proteomes" id="UP000786183">
    <property type="component" value="Unassembled WGS sequence"/>
</dbReference>
<comment type="subcellular location">
    <subcellularLocation>
        <location evidence="1">Membrane</location>
        <topology evidence="1">Multi-pass membrane protein</topology>
    </subcellularLocation>
</comment>
<evidence type="ECO:0000313" key="7">
    <source>
        <dbReference type="Proteomes" id="UP000786183"/>
    </source>
</evidence>